<feature type="compositionally biased region" description="Basic and acidic residues" evidence="1">
    <location>
        <begin position="270"/>
        <end position="286"/>
    </location>
</feature>
<feature type="compositionally biased region" description="Basic residues" evidence="1">
    <location>
        <begin position="44"/>
        <end position="63"/>
    </location>
</feature>
<evidence type="ECO:0000313" key="2">
    <source>
        <dbReference type="EMBL" id="SPO02794.1"/>
    </source>
</evidence>
<dbReference type="GO" id="GO:0004526">
    <property type="term" value="F:ribonuclease P activity"/>
    <property type="evidence" value="ECO:0007669"/>
    <property type="project" value="TreeGrafter"/>
</dbReference>
<dbReference type="PANTHER" id="PTHR28272:SF1">
    <property type="entry name" value="RIBONUCLEASES P_MRP PROTEIN SUBUNIT POP3"/>
    <property type="match status" value="1"/>
</dbReference>
<reference evidence="2" key="1">
    <citation type="submission" date="2018-03" db="EMBL/GenBank/DDBJ databases">
        <authorList>
            <person name="Guldener U."/>
        </authorList>
    </citation>
    <scope>NUCLEOTIDE SEQUENCE</scope>
</reference>
<keyword evidence="3" id="KW-1185">Reference proteome</keyword>
<dbReference type="Proteomes" id="UP001187682">
    <property type="component" value="Unassembled WGS sequence"/>
</dbReference>
<dbReference type="PANTHER" id="PTHR28272">
    <property type="entry name" value="RIBONUCLEASES P/MRP PROTEIN SUBUNIT POP3"/>
    <property type="match status" value="1"/>
</dbReference>
<dbReference type="GO" id="GO:0005655">
    <property type="term" value="C:nucleolar ribonuclease P complex"/>
    <property type="evidence" value="ECO:0007669"/>
    <property type="project" value="TreeGrafter"/>
</dbReference>
<feature type="region of interest" description="Disordered" evidence="1">
    <location>
        <begin position="44"/>
        <end position="78"/>
    </location>
</feature>
<evidence type="ECO:0000313" key="3">
    <source>
        <dbReference type="Proteomes" id="UP001187682"/>
    </source>
</evidence>
<dbReference type="GO" id="GO:0006364">
    <property type="term" value="P:rRNA processing"/>
    <property type="evidence" value="ECO:0007669"/>
    <property type="project" value="InterPro"/>
</dbReference>
<feature type="region of interest" description="Disordered" evidence="1">
    <location>
        <begin position="487"/>
        <end position="520"/>
    </location>
</feature>
<dbReference type="GO" id="GO:0000172">
    <property type="term" value="C:ribonuclease MRP complex"/>
    <property type="evidence" value="ECO:0007669"/>
    <property type="project" value="TreeGrafter"/>
</dbReference>
<accession>A0AAE8MZQ6</accession>
<protein>
    <submittedName>
        <fullName evidence="2">Uncharacterized protein</fullName>
    </submittedName>
</protein>
<dbReference type="AlphaFoldDB" id="A0AAE8MZQ6"/>
<dbReference type="GO" id="GO:0034965">
    <property type="term" value="P:intronic box C/D snoRNA processing"/>
    <property type="evidence" value="ECO:0007669"/>
    <property type="project" value="TreeGrafter"/>
</dbReference>
<comment type="caution">
    <text evidence="2">The sequence shown here is derived from an EMBL/GenBank/DDBJ whole genome shotgun (WGS) entry which is preliminary data.</text>
</comment>
<dbReference type="InterPro" id="IPR013241">
    <property type="entry name" value="RNase_P_Pop3"/>
</dbReference>
<feature type="region of interest" description="Disordered" evidence="1">
    <location>
        <begin position="262"/>
        <end position="294"/>
    </location>
</feature>
<dbReference type="EMBL" id="ONZQ02000007">
    <property type="protein sequence ID" value="SPO02794.1"/>
    <property type="molecule type" value="Genomic_DNA"/>
</dbReference>
<organism evidence="2 3">
    <name type="scientific">Cephalotrichum gorgonifer</name>
    <dbReference type="NCBI Taxonomy" id="2041049"/>
    <lineage>
        <taxon>Eukaryota</taxon>
        <taxon>Fungi</taxon>
        <taxon>Dikarya</taxon>
        <taxon>Ascomycota</taxon>
        <taxon>Pezizomycotina</taxon>
        <taxon>Sordariomycetes</taxon>
        <taxon>Hypocreomycetidae</taxon>
        <taxon>Microascales</taxon>
        <taxon>Microascaceae</taxon>
        <taxon>Cephalotrichum</taxon>
    </lineage>
</organism>
<proteinExistence type="predicted"/>
<dbReference type="GO" id="GO:0008033">
    <property type="term" value="P:tRNA processing"/>
    <property type="evidence" value="ECO:0007669"/>
    <property type="project" value="InterPro"/>
</dbReference>
<gene>
    <name evidence="2" type="ORF">DNG_05469</name>
</gene>
<name>A0AAE8MZQ6_9PEZI</name>
<dbReference type="GO" id="GO:0005829">
    <property type="term" value="C:cytosol"/>
    <property type="evidence" value="ECO:0007669"/>
    <property type="project" value="TreeGrafter"/>
</dbReference>
<evidence type="ECO:0000256" key="1">
    <source>
        <dbReference type="SAM" id="MobiDB-lite"/>
    </source>
</evidence>
<feature type="compositionally biased region" description="Polar residues" evidence="1">
    <location>
        <begin position="64"/>
        <end position="77"/>
    </location>
</feature>
<dbReference type="GO" id="GO:0000171">
    <property type="term" value="F:ribonuclease MRP activity"/>
    <property type="evidence" value="ECO:0007669"/>
    <property type="project" value="TreeGrafter"/>
</dbReference>
<sequence length="537" mass="58126">MDKKKTVFQLDTPFSAIPWPAVETADQDTILELLCSLLEPLGQHRRRHLQPSKGKGAKKRKRNTPSANSSSDIQQVPATPEISKYVDVGLASISRGLEQLSSAAELHPPVPPEEQSRPTESDAVAYSVIFVARSGQSTAFHCHYPQMVAVASRSPSCSHPIRLVGFSAPCAERLCVALGVPRVSAIGLRDGAPNAGALLDYVREHVAPVSMSWISPDPSQALRYLGANIKAVETVKNDIPSQTPTHGFDANDVPQARVKQTTLDWLKGSSSDKEKKEELTSGKIPERNAGTRQNVEPQKITQEKVAAGKIQAAQTGASLQKPPPQQMEHQKMAHEKAIQLAQVGPKSLVPTNQPNPEAPATKESIQNDKLKDKVFVHQARRKIFFTTNAAKTANGVDTTVSSGTQFMAVANPGDATLEILTPLKIPVAKLEQCICENATTGTNSRGLSGSKWADPGYQHQGRFPRNTAILSHKPNCPIRAAWEKKHPLESGASPATYDGADGGTIEIRPKNSPEVPGFDRYGKDVAMRKWTSPEHLA</sequence>